<keyword evidence="1" id="KW-1133">Transmembrane helix</keyword>
<protein>
    <submittedName>
        <fullName evidence="3">Unannotated protein</fullName>
    </submittedName>
</protein>
<dbReference type="EMBL" id="CAEZUV010000002">
    <property type="protein sequence ID" value="CAB4604266.1"/>
    <property type="molecule type" value="Genomic_DNA"/>
</dbReference>
<name>A0A6J6RL01_9ZZZZ</name>
<keyword evidence="1" id="KW-0812">Transmembrane</keyword>
<evidence type="ECO:0000256" key="1">
    <source>
        <dbReference type="SAM" id="Phobius"/>
    </source>
</evidence>
<organism evidence="3">
    <name type="scientific">freshwater metagenome</name>
    <dbReference type="NCBI Taxonomy" id="449393"/>
    <lineage>
        <taxon>unclassified sequences</taxon>
        <taxon>metagenomes</taxon>
        <taxon>ecological metagenomes</taxon>
    </lineage>
</organism>
<evidence type="ECO:0000313" key="3">
    <source>
        <dbReference type="EMBL" id="CAB4723118.1"/>
    </source>
</evidence>
<keyword evidence="1" id="KW-0472">Membrane</keyword>
<proteinExistence type="predicted"/>
<gene>
    <name evidence="2" type="ORF">UFOPK1856_00038</name>
    <name evidence="3" type="ORF">UFOPK2735_00170</name>
</gene>
<sequence>MGLKSSKSALVNIKFLLRDDRGSLSVLILSLFMTILITLMILTDISSVYFAKRSLTQATEAAAQRGVKSLDLNAYYRGEYNLISFIRNLGEGETDPGIPIDCEKGKWNSIDAINELNRNRRDVFGPQLGEMRVNQISCDGYQLSIQTSSTARLPFVIPFINIDSVEITSHVGTFDERKITTNYYGLNLGNLNQR</sequence>
<evidence type="ECO:0000313" key="2">
    <source>
        <dbReference type="EMBL" id="CAB4604266.1"/>
    </source>
</evidence>
<reference evidence="3" key="1">
    <citation type="submission" date="2020-05" db="EMBL/GenBank/DDBJ databases">
        <authorList>
            <person name="Chiriac C."/>
            <person name="Salcher M."/>
            <person name="Ghai R."/>
            <person name="Kavagutti S V."/>
        </authorList>
    </citation>
    <scope>NUCLEOTIDE SEQUENCE</scope>
</reference>
<dbReference type="AlphaFoldDB" id="A0A6J6RL01"/>
<feature type="transmembrane region" description="Helical" evidence="1">
    <location>
        <begin position="24"/>
        <end position="43"/>
    </location>
</feature>
<accession>A0A6J6RL01</accession>
<dbReference type="EMBL" id="CAEZYP010000011">
    <property type="protein sequence ID" value="CAB4723118.1"/>
    <property type="molecule type" value="Genomic_DNA"/>
</dbReference>